<dbReference type="OrthoDB" id="938602at2759"/>
<evidence type="ECO:0000313" key="2">
    <source>
        <dbReference type="EMBL" id="KAF6166153.1"/>
    </source>
</evidence>
<dbReference type="InterPro" id="IPR014002">
    <property type="entry name" value="Agenet_dom_plant"/>
</dbReference>
<comment type="caution">
    <text evidence="2">The sequence shown here is derived from an EMBL/GenBank/DDBJ whole genome shotgun (WGS) entry which is preliminary data.</text>
</comment>
<dbReference type="InterPro" id="IPR008395">
    <property type="entry name" value="Agenet-like_dom"/>
</dbReference>
<protein>
    <recommendedName>
        <fullName evidence="1">Agenet domain-containing protein</fullName>
    </recommendedName>
</protein>
<dbReference type="CDD" id="cd20406">
    <property type="entry name" value="Tudor_Agenet_AtDUF_rpt2_4"/>
    <property type="match status" value="1"/>
</dbReference>
<dbReference type="Proteomes" id="UP000541444">
    <property type="component" value="Unassembled WGS sequence"/>
</dbReference>
<proteinExistence type="predicted"/>
<evidence type="ECO:0000259" key="1">
    <source>
        <dbReference type="SMART" id="SM00743"/>
    </source>
</evidence>
<dbReference type="PANTHER" id="PTHR31917:SF148">
    <property type="entry name" value="DUF724 DOMAIN-CONTAINING PROTEIN 2"/>
    <property type="match status" value="1"/>
</dbReference>
<reference evidence="2 3" key="1">
    <citation type="journal article" date="2020" name="IScience">
        <title>Genome Sequencing of the Endangered Kingdonia uniflora (Circaeasteraceae, Ranunculales) Reveals Potential Mechanisms of Evolutionary Specialization.</title>
        <authorList>
            <person name="Sun Y."/>
            <person name="Deng T."/>
            <person name="Zhang A."/>
            <person name="Moore M.J."/>
            <person name="Landis J.B."/>
            <person name="Lin N."/>
            <person name="Zhang H."/>
            <person name="Zhang X."/>
            <person name="Huang J."/>
            <person name="Zhang X."/>
            <person name="Sun H."/>
            <person name="Wang H."/>
        </authorList>
    </citation>
    <scope>NUCLEOTIDE SEQUENCE [LARGE SCALE GENOMIC DNA]</scope>
    <source>
        <strain evidence="2">TB1705</strain>
        <tissue evidence="2">Leaf</tissue>
    </source>
</reference>
<dbReference type="Pfam" id="PF05641">
    <property type="entry name" value="Agenet"/>
    <property type="match status" value="1"/>
</dbReference>
<evidence type="ECO:0000313" key="3">
    <source>
        <dbReference type="Proteomes" id="UP000541444"/>
    </source>
</evidence>
<keyword evidence="3" id="KW-1185">Reference proteome</keyword>
<gene>
    <name evidence="2" type="ORF">GIB67_023863</name>
</gene>
<sequence>MKPARGRFRRGEFVEIIMKDEGFNGSYYIAIVLSGTGLPDNNYLVEYQTLESEIDESLLLREILSADVVRPLPPTILATRFGIGDKVDVYYNDGWWTGRVRGKSEGSSGRKYSVYFRNTGEVFQYSVHELRVHQDWKDGKWVASKRRP</sequence>
<name>A0A7J7NGG4_9MAGN</name>
<dbReference type="AlphaFoldDB" id="A0A7J7NGG4"/>
<accession>A0A7J7NGG4</accession>
<feature type="domain" description="Agenet" evidence="1">
    <location>
        <begin position="79"/>
        <end position="138"/>
    </location>
</feature>
<feature type="domain" description="Agenet" evidence="1">
    <location>
        <begin position="6"/>
        <end position="77"/>
    </location>
</feature>
<dbReference type="EMBL" id="JACGCM010000811">
    <property type="protein sequence ID" value="KAF6166153.1"/>
    <property type="molecule type" value="Genomic_DNA"/>
</dbReference>
<organism evidence="2 3">
    <name type="scientific">Kingdonia uniflora</name>
    <dbReference type="NCBI Taxonomy" id="39325"/>
    <lineage>
        <taxon>Eukaryota</taxon>
        <taxon>Viridiplantae</taxon>
        <taxon>Streptophyta</taxon>
        <taxon>Embryophyta</taxon>
        <taxon>Tracheophyta</taxon>
        <taxon>Spermatophyta</taxon>
        <taxon>Magnoliopsida</taxon>
        <taxon>Ranunculales</taxon>
        <taxon>Circaeasteraceae</taxon>
        <taxon>Kingdonia</taxon>
    </lineage>
</organism>
<dbReference type="PANTHER" id="PTHR31917">
    <property type="entry name" value="AGENET DOMAIN-CONTAINING PROTEIN-RELATED"/>
    <property type="match status" value="1"/>
</dbReference>
<dbReference type="SMART" id="SM00743">
    <property type="entry name" value="Agenet"/>
    <property type="match status" value="2"/>
</dbReference>
<dbReference type="CDD" id="cd20405">
    <property type="entry name" value="Tudor_Agenet_AtDUF_rpt1_3"/>
    <property type="match status" value="1"/>
</dbReference>